<dbReference type="EnsemblPlants" id="OMERI03G26080.1">
    <property type="protein sequence ID" value="OMERI03G26080.1"/>
    <property type="gene ID" value="OMERI03G26080"/>
</dbReference>
<dbReference type="PANTHER" id="PTHR22891">
    <property type="entry name" value="EUKARYOTIC TRANSLATION INITIATION FACTOR 2C"/>
    <property type="match status" value="1"/>
</dbReference>
<reference evidence="5" key="1">
    <citation type="submission" date="2015-04" db="UniProtKB">
        <authorList>
            <consortium name="EnsemblPlants"/>
        </authorList>
    </citation>
    <scope>IDENTIFICATION</scope>
</reference>
<dbReference type="SMART" id="SM00950">
    <property type="entry name" value="Piwi"/>
    <property type="match status" value="1"/>
</dbReference>
<dbReference type="Pfam" id="PF16488">
    <property type="entry name" value="ArgoL2"/>
    <property type="match status" value="1"/>
</dbReference>
<dbReference type="InterPro" id="IPR032472">
    <property type="entry name" value="ArgoL2"/>
</dbReference>
<dbReference type="Gene3D" id="3.40.50.2300">
    <property type="match status" value="1"/>
</dbReference>
<dbReference type="GO" id="GO:0031047">
    <property type="term" value="P:regulatory ncRNA-mediated gene silencing"/>
    <property type="evidence" value="ECO:0007669"/>
    <property type="project" value="UniProtKB-KW"/>
</dbReference>
<dbReference type="Proteomes" id="UP000008021">
    <property type="component" value="Chromosome 3"/>
</dbReference>
<dbReference type="STRING" id="40149.A0A0E0D4M0"/>
<keyword evidence="6" id="KW-1185">Reference proteome</keyword>
<keyword evidence="2" id="KW-0943">RNA-mediated gene silencing</keyword>
<protein>
    <recommendedName>
        <fullName evidence="4">Piwi domain-containing protein</fullName>
    </recommendedName>
</protein>
<organism evidence="5">
    <name type="scientific">Oryza meridionalis</name>
    <dbReference type="NCBI Taxonomy" id="40149"/>
    <lineage>
        <taxon>Eukaryota</taxon>
        <taxon>Viridiplantae</taxon>
        <taxon>Streptophyta</taxon>
        <taxon>Embryophyta</taxon>
        <taxon>Tracheophyta</taxon>
        <taxon>Spermatophyta</taxon>
        <taxon>Magnoliopsida</taxon>
        <taxon>Liliopsida</taxon>
        <taxon>Poales</taxon>
        <taxon>Poaceae</taxon>
        <taxon>BOP clade</taxon>
        <taxon>Oryzoideae</taxon>
        <taxon>Oryzeae</taxon>
        <taxon>Oryzinae</taxon>
        <taxon>Oryza</taxon>
    </lineage>
</organism>
<dbReference type="Gene3D" id="3.30.420.10">
    <property type="entry name" value="Ribonuclease H-like superfamily/Ribonuclease H"/>
    <property type="match status" value="1"/>
</dbReference>
<dbReference type="SUPFAM" id="SSF53098">
    <property type="entry name" value="Ribonuclease H-like"/>
    <property type="match status" value="1"/>
</dbReference>
<dbReference type="AlphaFoldDB" id="A0A0E0D4M0"/>
<proteinExistence type="inferred from homology"/>
<dbReference type="Gramene" id="OMERI03G26080.1">
    <property type="protein sequence ID" value="OMERI03G26080.1"/>
    <property type="gene ID" value="OMERI03G26080"/>
</dbReference>
<feature type="domain" description="Piwi" evidence="4">
    <location>
        <begin position="307"/>
        <end position="374"/>
    </location>
</feature>
<reference evidence="5" key="2">
    <citation type="submission" date="2018-05" db="EMBL/GenBank/DDBJ databases">
        <title>OmerRS3 (Oryza meridionalis Reference Sequence Version 3).</title>
        <authorList>
            <person name="Zhang J."/>
            <person name="Kudrna D."/>
            <person name="Lee S."/>
            <person name="Talag J."/>
            <person name="Welchert J."/>
            <person name="Wing R.A."/>
        </authorList>
    </citation>
    <scope>NUCLEOTIDE SEQUENCE [LARGE SCALE GENOMIC DNA]</scope>
    <source>
        <strain evidence="5">cv. OR44</strain>
    </source>
</reference>
<dbReference type="InterPro" id="IPR036397">
    <property type="entry name" value="RNaseH_sf"/>
</dbReference>
<dbReference type="GO" id="GO:0003676">
    <property type="term" value="F:nucleic acid binding"/>
    <property type="evidence" value="ECO:0007669"/>
    <property type="project" value="InterPro"/>
</dbReference>
<dbReference type="Pfam" id="PF02171">
    <property type="entry name" value="Piwi"/>
    <property type="match status" value="1"/>
</dbReference>
<dbReference type="PROSITE" id="PS50822">
    <property type="entry name" value="PIWI"/>
    <property type="match status" value="2"/>
</dbReference>
<feature type="compositionally biased region" description="Low complexity" evidence="3">
    <location>
        <begin position="427"/>
        <end position="437"/>
    </location>
</feature>
<dbReference type="InterPro" id="IPR036085">
    <property type="entry name" value="PAZ_dom_sf"/>
</dbReference>
<dbReference type="HOGENOM" id="CLU_004544_6_2_1"/>
<dbReference type="InterPro" id="IPR003165">
    <property type="entry name" value="Piwi"/>
</dbReference>
<dbReference type="Pfam" id="PF16487">
    <property type="entry name" value="ArgoMid"/>
    <property type="match status" value="1"/>
</dbReference>
<evidence type="ECO:0000313" key="5">
    <source>
        <dbReference type="EnsemblPlants" id="OMERI03G26080.1"/>
    </source>
</evidence>
<accession>A0A0E0D4M0</accession>
<evidence type="ECO:0000259" key="4">
    <source>
        <dbReference type="PROSITE" id="PS50822"/>
    </source>
</evidence>
<evidence type="ECO:0000256" key="1">
    <source>
        <dbReference type="ARBA" id="ARBA00008201"/>
    </source>
</evidence>
<evidence type="ECO:0000256" key="2">
    <source>
        <dbReference type="ARBA" id="ARBA00023158"/>
    </source>
</evidence>
<name>A0A0E0D4M0_9ORYZ</name>
<dbReference type="FunFam" id="3.40.50.2300:FF:000110">
    <property type="entry name" value="Argonaute 10"/>
    <property type="match status" value="1"/>
</dbReference>
<dbReference type="InterPro" id="IPR032473">
    <property type="entry name" value="Argonaute_Mid_dom"/>
</dbReference>
<feature type="compositionally biased region" description="Basic and acidic residues" evidence="3">
    <location>
        <begin position="438"/>
        <end position="448"/>
    </location>
</feature>
<feature type="domain" description="Piwi" evidence="4">
    <location>
        <begin position="204"/>
        <end position="260"/>
    </location>
</feature>
<dbReference type="InterPro" id="IPR012337">
    <property type="entry name" value="RNaseH-like_sf"/>
</dbReference>
<comment type="similarity">
    <text evidence="1">Belongs to the argonaute family. Ago subfamily.</text>
</comment>
<evidence type="ECO:0000256" key="3">
    <source>
        <dbReference type="SAM" id="MobiDB-lite"/>
    </source>
</evidence>
<sequence>MAPAAPAAVVASADANAVEVCRIVKGQRYSRKLNERQVTRILKLARVTPEKRENSILEVANKNNYGNDYHAKEFGIGVTNQLALVNARVLPAPKLKYHDSGEETVCDPSIGQWNMNKKRMLNGGSINYWACLTFASCMHLAEVRIFCKELVRVCNNIGMQITGEPCVRIRQARQDHLDAAVRDIHRQSAEFISQKGVIGQQLELLVIVLPDANATVFYGRIKRLCETELGVITQCCLAKNVQNVREQYLRNLALKINVKVVASMDWPEVSKYKCSVSSQSHREEIIADLFTEVEDSQNRLVYGGMIRDGVSEGQFSQVLLNEMDAIRKACASIEEGYLPPVTFVVVQKRHHTRLFPEDHHASNQMDRSRNILPGNKPPHALPCSIRREQFQRRCVANIDLPFVLHFLRCTMRTWRHYLEEGSLPDQGSSSASAAGGSRRNDRGVPVKPLPEIKENVKQFLFYC</sequence>
<feature type="region of interest" description="Disordered" evidence="3">
    <location>
        <begin position="423"/>
        <end position="448"/>
    </location>
</feature>
<dbReference type="SUPFAM" id="SSF101690">
    <property type="entry name" value="PAZ domain"/>
    <property type="match status" value="1"/>
</dbReference>
<evidence type="ECO:0000313" key="6">
    <source>
        <dbReference type="Proteomes" id="UP000008021"/>
    </source>
</evidence>